<evidence type="ECO:0000256" key="2">
    <source>
        <dbReference type="ARBA" id="ARBA00022438"/>
    </source>
</evidence>
<name>A0ABZ0QNV2_9FIRM</name>
<dbReference type="RefSeq" id="WP_318750772.1">
    <property type="nucleotide sequence ID" value="NZ_CP132508.1"/>
</dbReference>
<dbReference type="InterPro" id="IPR008007">
    <property type="entry name" value="Peptidase_M42"/>
</dbReference>
<keyword evidence="4" id="KW-0479">Metal-binding</keyword>
<sequence length="362" mass="39017">MTSRRDTAELLAELAEAPGVPGAEDAVRQVMRRHLAPVADLEQDHLGSLIARRRGDADRPRVLLAAHMDEVGFMVRRITEEGFLKFQPLGGWWGQVLLAQRVVVHTRRGPILGVIGSKPPHLLPPEERKKPVELKDMFIDIGASSRQQAEAWGVRPGDPVVPHGPFTRLHDPDLVLAKALDDRVGCAVVVRVLEELAGTRHPNTVYGVATVHEEVARTGGGARTAAFAVDPDVAVAVDVGIAGDMPGVTPDEAQSRLGRGPTVLLYDSSMVPHRRLRDLVADTAEAEGIPYQFDMMPGGATDAGFFHVHGRGVPAVVIGPPARYVHSHGAIVHLGDVENTVRLLVALVRRLDAATVEGLRRG</sequence>
<evidence type="ECO:0000256" key="1">
    <source>
        <dbReference type="ARBA" id="ARBA00006272"/>
    </source>
</evidence>
<dbReference type="CDD" id="cd05656">
    <property type="entry name" value="M42_Frv"/>
    <property type="match status" value="1"/>
</dbReference>
<organism evidence="7 8">
    <name type="scientific">Thermaerobacter composti</name>
    <dbReference type="NCBI Taxonomy" id="554949"/>
    <lineage>
        <taxon>Bacteria</taxon>
        <taxon>Bacillati</taxon>
        <taxon>Bacillota</taxon>
        <taxon>Clostridia</taxon>
        <taxon>Eubacteriales</taxon>
        <taxon>Clostridiales Family XVII. Incertae Sedis</taxon>
        <taxon>Thermaerobacter</taxon>
    </lineage>
</organism>
<dbReference type="SUPFAM" id="SSF101821">
    <property type="entry name" value="Aminopeptidase/glucanase lid domain"/>
    <property type="match status" value="1"/>
</dbReference>
<keyword evidence="5" id="KW-0378">Hydrolase</keyword>
<evidence type="ECO:0000256" key="3">
    <source>
        <dbReference type="ARBA" id="ARBA00022670"/>
    </source>
</evidence>
<protein>
    <submittedName>
        <fullName evidence="7">M42 family metallopeptidase</fullName>
    </submittedName>
</protein>
<reference evidence="7 8" key="1">
    <citation type="submission" date="2023-08" db="EMBL/GenBank/DDBJ databases">
        <title>Genome sequence of Thermaerobacter compostii strain Ins1, a spore-forming filamentous bacterium isolated from a deep geothermal reservoir.</title>
        <authorList>
            <person name="Bregnard D."/>
            <person name="Gonzalez D."/>
            <person name="Junier P."/>
        </authorList>
    </citation>
    <scope>NUCLEOTIDE SEQUENCE [LARGE SCALE GENOMIC DNA]</scope>
    <source>
        <strain evidence="7 8">Ins1</strain>
    </source>
</reference>
<dbReference type="InterPro" id="IPR051464">
    <property type="entry name" value="Peptidase_M42_aminopept"/>
</dbReference>
<keyword evidence="2" id="KW-0031">Aminopeptidase</keyword>
<dbReference type="Proteomes" id="UP001304683">
    <property type="component" value="Chromosome"/>
</dbReference>
<evidence type="ECO:0000256" key="5">
    <source>
        <dbReference type="ARBA" id="ARBA00022801"/>
    </source>
</evidence>
<dbReference type="Gene3D" id="2.40.30.40">
    <property type="entry name" value="Peptidase M42, domain 2"/>
    <property type="match status" value="1"/>
</dbReference>
<evidence type="ECO:0000313" key="8">
    <source>
        <dbReference type="Proteomes" id="UP001304683"/>
    </source>
</evidence>
<gene>
    <name evidence="7" type="ORF">Q5761_00375</name>
</gene>
<dbReference type="EMBL" id="CP132508">
    <property type="protein sequence ID" value="WPD19171.1"/>
    <property type="molecule type" value="Genomic_DNA"/>
</dbReference>
<keyword evidence="3" id="KW-0645">Protease</keyword>
<accession>A0ABZ0QNV2</accession>
<dbReference type="PANTHER" id="PTHR32481">
    <property type="entry name" value="AMINOPEPTIDASE"/>
    <property type="match status" value="1"/>
</dbReference>
<proteinExistence type="inferred from homology"/>
<evidence type="ECO:0000313" key="7">
    <source>
        <dbReference type="EMBL" id="WPD19171.1"/>
    </source>
</evidence>
<dbReference type="Gene3D" id="3.40.630.10">
    <property type="entry name" value="Zn peptidases"/>
    <property type="match status" value="1"/>
</dbReference>
<evidence type="ECO:0000256" key="6">
    <source>
        <dbReference type="PIRNR" id="PIRNR001123"/>
    </source>
</evidence>
<dbReference type="InterPro" id="IPR023367">
    <property type="entry name" value="Peptidase_M42_dom2"/>
</dbReference>
<dbReference type="Pfam" id="PF05343">
    <property type="entry name" value="Peptidase_M42"/>
    <property type="match status" value="1"/>
</dbReference>
<evidence type="ECO:0000256" key="4">
    <source>
        <dbReference type="ARBA" id="ARBA00022723"/>
    </source>
</evidence>
<dbReference type="PIRSF" id="PIRSF001123">
    <property type="entry name" value="PepA_GA"/>
    <property type="match status" value="1"/>
</dbReference>
<keyword evidence="8" id="KW-1185">Reference proteome</keyword>
<dbReference type="SUPFAM" id="SSF53187">
    <property type="entry name" value="Zn-dependent exopeptidases"/>
    <property type="match status" value="1"/>
</dbReference>
<comment type="similarity">
    <text evidence="1 6">Belongs to the peptidase M42 family.</text>
</comment>
<dbReference type="PANTHER" id="PTHR32481:SF0">
    <property type="entry name" value="AMINOPEPTIDASE YPDE-RELATED"/>
    <property type="match status" value="1"/>
</dbReference>